<dbReference type="NCBIfam" id="TIGR00254">
    <property type="entry name" value="GGDEF"/>
    <property type="match status" value="1"/>
</dbReference>
<dbReference type="EC" id="2.7.7.65" evidence="2"/>
<evidence type="ECO:0000313" key="6">
    <source>
        <dbReference type="EMBL" id="BBP43186.1"/>
    </source>
</evidence>
<dbReference type="EMBL" id="AP021888">
    <property type="protein sequence ID" value="BBP43186.1"/>
    <property type="molecule type" value="Genomic_DNA"/>
</dbReference>
<accession>A0A6F8PM70</accession>
<dbReference type="SUPFAM" id="SSF55785">
    <property type="entry name" value="PYP-like sensor domain (PAS domain)"/>
    <property type="match status" value="1"/>
</dbReference>
<keyword evidence="4" id="KW-1133">Transmembrane helix</keyword>
<dbReference type="KEGG" id="tzo:THMIRHAT_09320"/>
<dbReference type="Pfam" id="PF00990">
    <property type="entry name" value="GGDEF"/>
    <property type="match status" value="1"/>
</dbReference>
<evidence type="ECO:0000256" key="3">
    <source>
        <dbReference type="ARBA" id="ARBA00034247"/>
    </source>
</evidence>
<protein>
    <recommendedName>
        <fullName evidence="2">diguanylate cyclase</fullName>
        <ecNumber evidence="2">2.7.7.65</ecNumber>
    </recommendedName>
</protein>
<dbReference type="PROSITE" id="PS50887">
    <property type="entry name" value="GGDEF"/>
    <property type="match status" value="1"/>
</dbReference>
<dbReference type="Gene3D" id="3.30.450.20">
    <property type="entry name" value="PAS domain"/>
    <property type="match status" value="1"/>
</dbReference>
<dbReference type="CDD" id="cd01949">
    <property type="entry name" value="GGDEF"/>
    <property type="match status" value="1"/>
</dbReference>
<dbReference type="InterPro" id="IPR050469">
    <property type="entry name" value="Diguanylate_Cyclase"/>
</dbReference>
<organism evidence="6 7">
    <name type="scientific">Thiosulfativibrio zosterae</name>
    <dbReference type="NCBI Taxonomy" id="2675053"/>
    <lineage>
        <taxon>Bacteria</taxon>
        <taxon>Pseudomonadati</taxon>
        <taxon>Pseudomonadota</taxon>
        <taxon>Gammaproteobacteria</taxon>
        <taxon>Thiotrichales</taxon>
        <taxon>Piscirickettsiaceae</taxon>
        <taxon>Thiosulfativibrio</taxon>
    </lineage>
</organism>
<proteinExistence type="predicted"/>
<dbReference type="RefSeq" id="WP_173291011.1">
    <property type="nucleotide sequence ID" value="NZ_AP021888.1"/>
</dbReference>
<gene>
    <name evidence="6" type="ORF">THMIRHAT_09320</name>
</gene>
<keyword evidence="4" id="KW-0472">Membrane</keyword>
<keyword evidence="7" id="KW-1185">Reference proteome</keyword>
<dbReference type="SUPFAM" id="SSF55073">
    <property type="entry name" value="Nucleotide cyclase"/>
    <property type="match status" value="1"/>
</dbReference>
<reference evidence="7" key="1">
    <citation type="submission" date="2019-11" db="EMBL/GenBank/DDBJ databases">
        <title>Isolation and characterization of two novel species in the genus Thiomicrorhabdus.</title>
        <authorList>
            <person name="Mochizuki J."/>
            <person name="Kojima H."/>
            <person name="Fukui M."/>
        </authorList>
    </citation>
    <scope>NUCLEOTIDE SEQUENCE [LARGE SCALE GENOMIC DNA]</scope>
    <source>
        <strain evidence="7">AkT22</strain>
    </source>
</reference>
<keyword evidence="4" id="KW-0812">Transmembrane</keyword>
<dbReference type="InterPro" id="IPR035965">
    <property type="entry name" value="PAS-like_dom_sf"/>
</dbReference>
<name>A0A6F8PM70_9GAMM</name>
<dbReference type="GO" id="GO:1902201">
    <property type="term" value="P:negative regulation of bacterial-type flagellum-dependent cell motility"/>
    <property type="evidence" value="ECO:0007669"/>
    <property type="project" value="TreeGrafter"/>
</dbReference>
<dbReference type="InterPro" id="IPR013656">
    <property type="entry name" value="PAS_4"/>
</dbReference>
<evidence type="ECO:0000256" key="4">
    <source>
        <dbReference type="SAM" id="Phobius"/>
    </source>
</evidence>
<sequence>MNIEINEVRKSLIARYSLALFVVALLATTAFAVLVSALKSSEDTAYIVNLAGKQRALSQAIVLDVHRLHQIRLKTHEDDSTENTQKLNATFKHLQGLVNEMSSANHQLSKGQLVGKAPVTLSSELQNLYFGPKNLALEVEDFLVLAREMLASQDLTQSQNLLNLMDGLASPLLVLLDSAVKQYQIEGEKKLAFIAKLETFVWGGTLITLLFEVIFIFQPLVRRLVDLDVQNATNRLELEHLVEVRTLKLEKANEKLANLAYHDSLTGLHNRLNLEQDLENIVEQFHRHKSPFSVFMLDIDWFKKVNDQHGHDAGDFVLKEFANLLTTSVRQNDVVYRAGGEEFVILFERMSLAEAIKKAEDIRALVEHHEFKYQDENIKKTVSIGVFHSDLSAVIKVKEVFKLVDEALYLSKALGRNRVSLVERNQIAHDAQIPKEFVSIVFNEASFSEFDKNPTSQGGPCIVPKVVTDNIQKLFGVPADVFLTAETCLRSFIHPDDYDFVDELGRMGSDLENYQQSYVEKTLVNSTTLRVVDVHNKITLVYVDIYFEPGVSSYQEAKLELKIYTSQDMHSQIEDALMVYNFHSMLENSNDYIYFKDRYHVFTAASKTLVDVTNVDNRMDLVGKTDYEVFPKEYADKYFKLEKQIFSGEVAVAQEFQPTLDKAGNHGWVDNRKYPIKDEKGGVIGLFGIARIISNTDYEGIIRKEKLK</sequence>
<dbReference type="GO" id="GO:0005886">
    <property type="term" value="C:plasma membrane"/>
    <property type="evidence" value="ECO:0007669"/>
    <property type="project" value="TreeGrafter"/>
</dbReference>
<evidence type="ECO:0000259" key="5">
    <source>
        <dbReference type="PROSITE" id="PS50887"/>
    </source>
</evidence>
<dbReference type="Pfam" id="PF08448">
    <property type="entry name" value="PAS_4"/>
    <property type="match status" value="1"/>
</dbReference>
<evidence type="ECO:0000313" key="7">
    <source>
        <dbReference type="Proteomes" id="UP000501466"/>
    </source>
</evidence>
<evidence type="ECO:0000256" key="1">
    <source>
        <dbReference type="ARBA" id="ARBA00001946"/>
    </source>
</evidence>
<dbReference type="Gene3D" id="3.30.70.270">
    <property type="match status" value="1"/>
</dbReference>
<comment type="catalytic activity">
    <reaction evidence="3">
        <text>2 GTP = 3',3'-c-di-GMP + 2 diphosphate</text>
        <dbReference type="Rhea" id="RHEA:24898"/>
        <dbReference type="ChEBI" id="CHEBI:33019"/>
        <dbReference type="ChEBI" id="CHEBI:37565"/>
        <dbReference type="ChEBI" id="CHEBI:58805"/>
        <dbReference type="EC" id="2.7.7.65"/>
    </reaction>
</comment>
<dbReference type="PANTHER" id="PTHR45138">
    <property type="entry name" value="REGULATORY COMPONENTS OF SENSORY TRANSDUCTION SYSTEM"/>
    <property type="match status" value="1"/>
</dbReference>
<dbReference type="PANTHER" id="PTHR45138:SF9">
    <property type="entry name" value="DIGUANYLATE CYCLASE DGCM-RELATED"/>
    <property type="match status" value="1"/>
</dbReference>
<dbReference type="Proteomes" id="UP000501466">
    <property type="component" value="Chromosome"/>
</dbReference>
<feature type="domain" description="GGDEF" evidence="5">
    <location>
        <begin position="290"/>
        <end position="424"/>
    </location>
</feature>
<comment type="cofactor">
    <cofactor evidence="1">
        <name>Mg(2+)</name>
        <dbReference type="ChEBI" id="CHEBI:18420"/>
    </cofactor>
</comment>
<dbReference type="SMART" id="SM00267">
    <property type="entry name" value="GGDEF"/>
    <property type="match status" value="1"/>
</dbReference>
<feature type="transmembrane region" description="Helical" evidence="4">
    <location>
        <begin position="16"/>
        <end position="38"/>
    </location>
</feature>
<dbReference type="GO" id="GO:0043709">
    <property type="term" value="P:cell adhesion involved in single-species biofilm formation"/>
    <property type="evidence" value="ECO:0007669"/>
    <property type="project" value="TreeGrafter"/>
</dbReference>
<dbReference type="GO" id="GO:0052621">
    <property type="term" value="F:diguanylate cyclase activity"/>
    <property type="evidence" value="ECO:0007669"/>
    <property type="project" value="UniProtKB-EC"/>
</dbReference>
<dbReference type="InterPro" id="IPR000160">
    <property type="entry name" value="GGDEF_dom"/>
</dbReference>
<dbReference type="InterPro" id="IPR043128">
    <property type="entry name" value="Rev_trsase/Diguanyl_cyclase"/>
</dbReference>
<dbReference type="AlphaFoldDB" id="A0A6F8PM70"/>
<evidence type="ECO:0000256" key="2">
    <source>
        <dbReference type="ARBA" id="ARBA00012528"/>
    </source>
</evidence>
<dbReference type="FunFam" id="3.30.70.270:FF:000001">
    <property type="entry name" value="Diguanylate cyclase domain protein"/>
    <property type="match status" value="1"/>
</dbReference>
<dbReference type="InterPro" id="IPR029787">
    <property type="entry name" value="Nucleotide_cyclase"/>
</dbReference>